<accession>A0A6G4WL72</accession>
<protein>
    <submittedName>
        <fullName evidence="1">Ester cyclase</fullName>
    </submittedName>
</protein>
<dbReference type="PANTHER" id="PTHR38436">
    <property type="entry name" value="POLYKETIDE CYCLASE SNOAL-LIKE DOMAIN"/>
    <property type="match status" value="1"/>
</dbReference>
<dbReference type="InterPro" id="IPR009959">
    <property type="entry name" value="Cyclase_SnoaL-like"/>
</dbReference>
<gene>
    <name evidence="1" type="ORF">G6N73_31770</name>
</gene>
<name>A0A6G4WL72_9HYPH</name>
<reference evidence="1 2" key="1">
    <citation type="submission" date="2020-02" db="EMBL/GenBank/DDBJ databases">
        <title>Genome sequence of strain CCNWXJ40-4.</title>
        <authorList>
            <person name="Gao J."/>
            <person name="Sun J."/>
        </authorList>
    </citation>
    <scope>NUCLEOTIDE SEQUENCE [LARGE SCALE GENOMIC DNA]</scope>
    <source>
        <strain evidence="1 2">CCNWXJ 40-4</strain>
    </source>
</reference>
<evidence type="ECO:0000313" key="1">
    <source>
        <dbReference type="EMBL" id="NGO55565.1"/>
    </source>
</evidence>
<dbReference type="Pfam" id="PF07366">
    <property type="entry name" value="SnoaL"/>
    <property type="match status" value="1"/>
</dbReference>
<dbReference type="EMBL" id="JAAKZF010000108">
    <property type="protein sequence ID" value="NGO55565.1"/>
    <property type="molecule type" value="Genomic_DNA"/>
</dbReference>
<dbReference type="RefSeq" id="WP_165033916.1">
    <property type="nucleotide sequence ID" value="NZ_JAAKZF010000108.1"/>
</dbReference>
<keyword evidence="2" id="KW-1185">Reference proteome</keyword>
<dbReference type="Proteomes" id="UP001642900">
    <property type="component" value="Unassembled WGS sequence"/>
</dbReference>
<dbReference type="AlphaFoldDB" id="A0A6G4WL72"/>
<organism evidence="1 2">
    <name type="scientific">Allomesorhizobium camelthorni</name>
    <dbReference type="NCBI Taxonomy" id="475069"/>
    <lineage>
        <taxon>Bacteria</taxon>
        <taxon>Pseudomonadati</taxon>
        <taxon>Pseudomonadota</taxon>
        <taxon>Alphaproteobacteria</taxon>
        <taxon>Hyphomicrobiales</taxon>
        <taxon>Phyllobacteriaceae</taxon>
        <taxon>Allomesorhizobium</taxon>
    </lineage>
</organism>
<dbReference type="GO" id="GO:0030638">
    <property type="term" value="P:polyketide metabolic process"/>
    <property type="evidence" value="ECO:0007669"/>
    <property type="project" value="InterPro"/>
</dbReference>
<evidence type="ECO:0000313" key="2">
    <source>
        <dbReference type="Proteomes" id="UP001642900"/>
    </source>
</evidence>
<proteinExistence type="predicted"/>
<dbReference type="PANTHER" id="PTHR38436:SF1">
    <property type="entry name" value="ESTER CYCLASE"/>
    <property type="match status" value="1"/>
</dbReference>
<comment type="caution">
    <text evidence="1">The sequence shown here is derived from an EMBL/GenBank/DDBJ whole genome shotgun (WGS) entry which is preliminary data.</text>
</comment>
<dbReference type="InterPro" id="IPR032710">
    <property type="entry name" value="NTF2-like_dom_sf"/>
</dbReference>
<dbReference type="SUPFAM" id="SSF54427">
    <property type="entry name" value="NTF2-like"/>
    <property type="match status" value="1"/>
</dbReference>
<sequence length="137" mass="14969">MSEQNKTLVRRVIEDVYNQGNLAVADELAASELVIHLTSQEIRGREGATQYVAALRAAFPDLHMTIEDQIAEGDRVVTRWTARGTHMGEFQGIPPTGKQVRVAGTDIDRIAGSKVVECWSHVDDLGMMQQLGAIPAA</sequence>
<dbReference type="Gene3D" id="3.10.450.50">
    <property type="match status" value="1"/>
</dbReference>